<protein>
    <submittedName>
        <fullName evidence="2">Uncharacterized protein</fullName>
    </submittedName>
</protein>
<evidence type="ECO:0000256" key="1">
    <source>
        <dbReference type="SAM" id="MobiDB-lite"/>
    </source>
</evidence>
<gene>
    <name evidence="2" type="ORF">H9945_08390</name>
</gene>
<dbReference type="Proteomes" id="UP000886803">
    <property type="component" value="Unassembled WGS sequence"/>
</dbReference>
<organism evidence="2 3">
    <name type="scientific">Candidatus Gemmiger avicola</name>
    <dbReference type="NCBI Taxonomy" id="2838605"/>
    <lineage>
        <taxon>Bacteria</taxon>
        <taxon>Bacillati</taxon>
        <taxon>Bacillota</taxon>
        <taxon>Clostridia</taxon>
        <taxon>Eubacteriales</taxon>
        <taxon>Gemmiger</taxon>
    </lineage>
</organism>
<dbReference type="EMBL" id="DWYG01000141">
    <property type="protein sequence ID" value="HJB42502.1"/>
    <property type="molecule type" value="Genomic_DNA"/>
</dbReference>
<name>A0A9D2M768_9FIRM</name>
<dbReference type="AlphaFoldDB" id="A0A9D2M768"/>
<reference evidence="2" key="2">
    <citation type="submission" date="2021-04" db="EMBL/GenBank/DDBJ databases">
        <authorList>
            <person name="Gilroy R."/>
        </authorList>
    </citation>
    <scope>NUCLEOTIDE SEQUENCE</scope>
    <source>
        <strain evidence="2">ChiBcec8-13705</strain>
    </source>
</reference>
<proteinExistence type="predicted"/>
<sequence length="455" mass="47634">MNARDLFDAIGFVDDDLIEAADQPPAHRASPWQRLAVPLAACLCLAAGIRAGQMLAPANTAAPAAMAAEPPAGESVAPELNSETAPDIDGQESAPESYALMPDTLEPKAQTATPEQGLPDALLQLILPGENTGGSCYFGYSADDLALPDSLAVQDDRLLPETLPVYPSAMLEGNVQEERMRAQLAEVLTALGLDAASAETAALTYGSELERGMTPNSVIGWAMAAKLSLTVDACEAAPYGLEIEVTNDGWVWARPAVGNAADAATYASRAEAEAAAADAAVRHAGLIGLAGGKPQAICYHNGLNYDGTDAEGWQFRFYDASGAATGSVPVETGDWGRLRLDLDADGALMGFSWFDYACGEPVNAPVRSRTEAEQDLRAGRYASPGGGAGLAEGEIVAARLVYEAARGTSYFVPFWCFTMDGGLYEDYAPGLHEYFNCYVPAVPLDAVPELAAASE</sequence>
<evidence type="ECO:0000313" key="2">
    <source>
        <dbReference type="EMBL" id="HJB42502.1"/>
    </source>
</evidence>
<comment type="caution">
    <text evidence="2">The sequence shown here is derived from an EMBL/GenBank/DDBJ whole genome shotgun (WGS) entry which is preliminary data.</text>
</comment>
<evidence type="ECO:0000313" key="3">
    <source>
        <dbReference type="Proteomes" id="UP000886803"/>
    </source>
</evidence>
<accession>A0A9D2M768</accession>
<reference evidence="2" key="1">
    <citation type="journal article" date="2021" name="PeerJ">
        <title>Extensive microbial diversity within the chicken gut microbiome revealed by metagenomics and culture.</title>
        <authorList>
            <person name="Gilroy R."/>
            <person name="Ravi A."/>
            <person name="Getino M."/>
            <person name="Pursley I."/>
            <person name="Horton D.L."/>
            <person name="Alikhan N.F."/>
            <person name="Baker D."/>
            <person name="Gharbi K."/>
            <person name="Hall N."/>
            <person name="Watson M."/>
            <person name="Adriaenssens E.M."/>
            <person name="Foster-Nyarko E."/>
            <person name="Jarju S."/>
            <person name="Secka A."/>
            <person name="Antonio M."/>
            <person name="Oren A."/>
            <person name="Chaudhuri R.R."/>
            <person name="La Ragione R."/>
            <person name="Hildebrand F."/>
            <person name="Pallen M.J."/>
        </authorList>
    </citation>
    <scope>NUCLEOTIDE SEQUENCE</scope>
    <source>
        <strain evidence="2">ChiBcec8-13705</strain>
    </source>
</reference>
<feature type="region of interest" description="Disordered" evidence="1">
    <location>
        <begin position="66"/>
        <end position="94"/>
    </location>
</feature>